<dbReference type="Proteomes" id="UP000276178">
    <property type="component" value="Unassembled WGS sequence"/>
</dbReference>
<name>A0A3M8AXH1_9BACL</name>
<comment type="caution">
    <text evidence="3">The sequence shown here is derived from an EMBL/GenBank/DDBJ whole genome shotgun (WGS) entry which is preliminary data.</text>
</comment>
<dbReference type="OrthoDB" id="2461983at2"/>
<reference evidence="3 4" key="1">
    <citation type="submission" date="2018-10" db="EMBL/GenBank/DDBJ databases">
        <title>Phylogenomics of Brevibacillus.</title>
        <authorList>
            <person name="Dunlap C."/>
        </authorList>
    </citation>
    <scope>NUCLEOTIDE SEQUENCE [LARGE SCALE GENOMIC DNA]</scope>
    <source>
        <strain evidence="3 4">NRRL NRS 1219</strain>
    </source>
</reference>
<accession>A0A3M8AXH1</accession>
<reference evidence="2 5" key="2">
    <citation type="submission" date="2019-06" db="EMBL/GenBank/DDBJ databases">
        <title>Whole genome shotgun sequence of Brevibacillus agri NBRC 15538.</title>
        <authorList>
            <person name="Hosoyama A."/>
            <person name="Uohara A."/>
            <person name="Ohji S."/>
            <person name="Ichikawa N."/>
        </authorList>
    </citation>
    <scope>NUCLEOTIDE SEQUENCE [LARGE SCALE GENOMIC DNA]</scope>
    <source>
        <strain evidence="2 5">NBRC 15538</strain>
    </source>
</reference>
<proteinExistence type="predicted"/>
<evidence type="ECO:0000313" key="5">
    <source>
        <dbReference type="Proteomes" id="UP000317180"/>
    </source>
</evidence>
<dbReference type="Proteomes" id="UP000317180">
    <property type="component" value="Unassembled WGS sequence"/>
</dbReference>
<gene>
    <name evidence="2" type="ORF">BAG01nite_16270</name>
    <name evidence="3" type="ORF">EB820_11295</name>
</gene>
<evidence type="ECO:0000256" key="1">
    <source>
        <dbReference type="SAM" id="MobiDB-lite"/>
    </source>
</evidence>
<keyword evidence="5" id="KW-1185">Reference proteome</keyword>
<evidence type="ECO:0000313" key="3">
    <source>
        <dbReference type="EMBL" id="RNB55315.1"/>
    </source>
</evidence>
<organism evidence="3 4">
    <name type="scientific">Brevibacillus agri</name>
    <dbReference type="NCBI Taxonomy" id="51101"/>
    <lineage>
        <taxon>Bacteria</taxon>
        <taxon>Bacillati</taxon>
        <taxon>Bacillota</taxon>
        <taxon>Bacilli</taxon>
        <taxon>Bacillales</taxon>
        <taxon>Paenibacillaceae</taxon>
        <taxon>Brevibacillus</taxon>
    </lineage>
</organism>
<protein>
    <submittedName>
        <fullName evidence="3">Uncharacterized protein</fullName>
    </submittedName>
</protein>
<dbReference type="AlphaFoldDB" id="A0A3M8AXH1"/>
<dbReference type="EMBL" id="BJOD01000014">
    <property type="protein sequence ID" value="GED25525.1"/>
    <property type="molecule type" value="Genomic_DNA"/>
</dbReference>
<sequence length="77" mass="8631">MGGKGVVRSEGQPTSSGRLTAEEQGGTRRRWTNELLPSLKESGETIKEQIRAGKYRPNPVRRVEIPKENSGSRLIRR</sequence>
<evidence type="ECO:0000313" key="2">
    <source>
        <dbReference type="EMBL" id="GED25525.1"/>
    </source>
</evidence>
<feature type="region of interest" description="Disordered" evidence="1">
    <location>
        <begin position="1"/>
        <end position="77"/>
    </location>
</feature>
<feature type="compositionally biased region" description="Basic and acidic residues" evidence="1">
    <location>
        <begin position="41"/>
        <end position="51"/>
    </location>
</feature>
<evidence type="ECO:0000313" key="4">
    <source>
        <dbReference type="Proteomes" id="UP000276178"/>
    </source>
</evidence>
<dbReference type="EMBL" id="RHHN01000035">
    <property type="protein sequence ID" value="RNB55315.1"/>
    <property type="molecule type" value="Genomic_DNA"/>
</dbReference>